<feature type="signal peptide" evidence="2">
    <location>
        <begin position="1"/>
        <end position="18"/>
    </location>
</feature>
<gene>
    <name evidence="3" type="ORF">GO606_14560</name>
</gene>
<keyword evidence="2" id="KW-0732">Signal</keyword>
<evidence type="ECO:0000256" key="1">
    <source>
        <dbReference type="SAM" id="Coils"/>
    </source>
</evidence>
<keyword evidence="4" id="KW-1185">Reference proteome</keyword>
<organism evidence="3 4">
    <name type="scientific">Aromatoleum anaerobium</name>
    <dbReference type="NCBI Taxonomy" id="182180"/>
    <lineage>
        <taxon>Bacteria</taxon>
        <taxon>Pseudomonadati</taxon>
        <taxon>Pseudomonadota</taxon>
        <taxon>Betaproteobacteria</taxon>
        <taxon>Rhodocyclales</taxon>
        <taxon>Rhodocyclaceae</taxon>
        <taxon>Aromatoleum</taxon>
    </lineage>
</organism>
<sequence length="239" mass="26264">MKNMAFLAVIFTSSGALAAGGGPTSIGAISIGMSKQEYISTIGITPIDCNTLRDNKGQVIRSELKYLTPDRKTLCFDGRFGNSTGTVENIQIGGLAYDVVEANYESSKIVASIGNSSKTIFLKDRLISIEIYSPNVGLETLTTKYGPPRLDDITKIETCKNRMGNEFNNRVGKIDAVWTNGDVSAILRKELNPPRKTCSDGLDMLYYIIEERKQLELIETAINNFRKEVAKTTAKDSPF</sequence>
<name>A0ABX1PMX2_9RHOO</name>
<proteinExistence type="predicted"/>
<keyword evidence="1" id="KW-0175">Coiled coil</keyword>
<dbReference type="Proteomes" id="UP000615989">
    <property type="component" value="Unassembled WGS sequence"/>
</dbReference>
<evidence type="ECO:0000256" key="2">
    <source>
        <dbReference type="SAM" id="SignalP"/>
    </source>
</evidence>
<reference evidence="3" key="1">
    <citation type="submission" date="2019-12" db="EMBL/GenBank/DDBJ databases">
        <title>Comparative genomics gives insights into the taxonomy of the Azoarcus-Aromatoleum group and reveals separate origins of nif in the plant-associated Azoarcus and non-plant-associated Aromatoleum sub-groups.</title>
        <authorList>
            <person name="Lafos M."/>
            <person name="Maluk M."/>
            <person name="Batista M."/>
            <person name="Junghare M."/>
            <person name="Carmona M."/>
            <person name="Faoro H."/>
            <person name="Cruz L.M."/>
            <person name="Battistoni F."/>
            <person name="De Souza E."/>
            <person name="Pedrosa F."/>
            <person name="Chen W.-M."/>
            <person name="Poole P.S."/>
            <person name="Dixon R.A."/>
            <person name="James E.K."/>
        </authorList>
    </citation>
    <scope>NUCLEOTIDE SEQUENCE</scope>
    <source>
        <strain evidence="3">LuFRes1</strain>
    </source>
</reference>
<feature type="coiled-coil region" evidence="1">
    <location>
        <begin position="208"/>
        <end position="235"/>
    </location>
</feature>
<accession>A0ABX1PMX2</accession>
<dbReference type="RefSeq" id="WP_169119259.1">
    <property type="nucleotide sequence ID" value="NZ_WTVG02000034.1"/>
</dbReference>
<evidence type="ECO:0008006" key="5">
    <source>
        <dbReference type="Google" id="ProtNLM"/>
    </source>
</evidence>
<evidence type="ECO:0000313" key="3">
    <source>
        <dbReference type="EMBL" id="NMG25918.1"/>
    </source>
</evidence>
<feature type="chain" id="PRO_5047229720" description="Secreted protein" evidence="2">
    <location>
        <begin position="19"/>
        <end position="239"/>
    </location>
</feature>
<comment type="caution">
    <text evidence="3">The sequence shown here is derived from an EMBL/GenBank/DDBJ whole genome shotgun (WGS) entry which is preliminary data.</text>
</comment>
<evidence type="ECO:0000313" key="4">
    <source>
        <dbReference type="Proteomes" id="UP000615989"/>
    </source>
</evidence>
<dbReference type="EMBL" id="WTVG01000046">
    <property type="protein sequence ID" value="NMG25918.1"/>
    <property type="molecule type" value="Genomic_DNA"/>
</dbReference>
<protein>
    <recommendedName>
        <fullName evidence="5">Secreted protein</fullName>
    </recommendedName>
</protein>